<feature type="transmembrane region" description="Helical" evidence="1">
    <location>
        <begin position="12"/>
        <end position="30"/>
    </location>
</feature>
<keyword evidence="1" id="KW-1133">Transmembrane helix</keyword>
<reference evidence="2 3" key="1">
    <citation type="submission" date="2020-04" db="EMBL/GenBank/DDBJ databases">
        <title>Zoogloea sp. G-4-1-14 isolated from soil.</title>
        <authorList>
            <person name="Dahal R.H."/>
        </authorList>
    </citation>
    <scope>NUCLEOTIDE SEQUENCE [LARGE SCALE GENOMIC DNA]</scope>
    <source>
        <strain evidence="2 3">G-4-1-14</strain>
    </source>
</reference>
<evidence type="ECO:0000313" key="2">
    <source>
        <dbReference type="EMBL" id="NML28041.1"/>
    </source>
</evidence>
<sequence length="399" mass="41181">MPGAASPQRGMILPALIVLLGLGGLGWLLAHHNTPADQAARRLAAEIRSTRALASARQALIGFAATYREQGHPNADYGYLPCPDLDGDGSAETCGNQGRAVIGRLPWLTLNLPDLRDGAGECLWYAVSGNVKNNPKPTALNWDSTGSFRLVDQSGGTVALPGDPLGLAAAVIIAPGPPLPSQQRQAGPGRCGGDPDAAKLSAYVEAIGTPAASGTTDLQAASPDSNDRIAVITITDLYLPLKSRGNYAGYLQGVLQATADCLLHSGLPAPAGNQLLGPVRIGRLPALNGLSGPCRGDTLRDPVANWAGLMRYARCADGSDCLAGRLLTRCRGALIFGGERLASQPRLPPTDPAYPGAYLEDTTLAALGAGTLAPLSDRINLPFSARLSPASTDVALCLP</sequence>
<dbReference type="EMBL" id="JABBGA010000021">
    <property type="protein sequence ID" value="NML28041.1"/>
    <property type="molecule type" value="Genomic_DNA"/>
</dbReference>
<gene>
    <name evidence="2" type="ORF">HHL15_19965</name>
</gene>
<accession>A0A848GF46</accession>
<name>A0A848GF46_9RHOO</name>
<keyword evidence="3" id="KW-1185">Reference proteome</keyword>
<keyword evidence="1" id="KW-0812">Transmembrane</keyword>
<protein>
    <submittedName>
        <fullName evidence="2">Uncharacterized protein</fullName>
    </submittedName>
</protein>
<dbReference type="RefSeq" id="WP_169147574.1">
    <property type="nucleotide sequence ID" value="NZ_JABBGA010000021.1"/>
</dbReference>
<evidence type="ECO:0000313" key="3">
    <source>
        <dbReference type="Proteomes" id="UP000580043"/>
    </source>
</evidence>
<keyword evidence="1" id="KW-0472">Membrane</keyword>
<organism evidence="2 3">
    <name type="scientific">Zoogloea dura</name>
    <dbReference type="NCBI Taxonomy" id="2728840"/>
    <lineage>
        <taxon>Bacteria</taxon>
        <taxon>Pseudomonadati</taxon>
        <taxon>Pseudomonadota</taxon>
        <taxon>Betaproteobacteria</taxon>
        <taxon>Rhodocyclales</taxon>
        <taxon>Zoogloeaceae</taxon>
        <taxon>Zoogloea</taxon>
    </lineage>
</organism>
<proteinExistence type="predicted"/>
<evidence type="ECO:0000256" key="1">
    <source>
        <dbReference type="SAM" id="Phobius"/>
    </source>
</evidence>
<dbReference type="Proteomes" id="UP000580043">
    <property type="component" value="Unassembled WGS sequence"/>
</dbReference>
<comment type="caution">
    <text evidence="2">The sequence shown here is derived from an EMBL/GenBank/DDBJ whole genome shotgun (WGS) entry which is preliminary data.</text>
</comment>
<dbReference type="AlphaFoldDB" id="A0A848GF46"/>